<dbReference type="Gene3D" id="3.30.1360.40">
    <property type="match status" value="1"/>
</dbReference>
<evidence type="ECO:0000313" key="18">
    <source>
        <dbReference type="Proteomes" id="UP000597656"/>
    </source>
</evidence>
<dbReference type="PRINTS" id="PR00379">
    <property type="entry name" value="INTEIN"/>
</dbReference>
<dbReference type="InterPro" id="IPR006142">
    <property type="entry name" value="INTEIN"/>
</dbReference>
<evidence type="ECO:0000256" key="7">
    <source>
        <dbReference type="ARBA" id="ARBA00022813"/>
    </source>
</evidence>
<dbReference type="NCBIfam" id="TIGR01445">
    <property type="entry name" value="intein_Nterm"/>
    <property type="match status" value="1"/>
</dbReference>
<evidence type="ECO:0000256" key="5">
    <source>
        <dbReference type="ARBA" id="ARBA00022490"/>
    </source>
</evidence>
<evidence type="ECO:0000256" key="10">
    <source>
        <dbReference type="ARBA" id="ARBA00023029"/>
    </source>
</evidence>
<evidence type="ECO:0000256" key="2">
    <source>
        <dbReference type="ARBA" id="ARBA00001978"/>
    </source>
</evidence>
<comment type="catalytic activity">
    <reaction evidence="1 14">
        <text>ATP-dependent breakage, passage and rejoining of double-stranded DNA.</text>
        <dbReference type="EC" id="5.6.2.2"/>
    </reaction>
</comment>
<dbReference type="Pfam" id="PF14528">
    <property type="entry name" value="LAGLIDADG_3"/>
    <property type="match status" value="1"/>
</dbReference>
<dbReference type="PANTHER" id="PTHR43493:SF5">
    <property type="entry name" value="DNA GYRASE SUBUNIT A, CHLOROPLASTIC_MITOCHONDRIAL"/>
    <property type="match status" value="1"/>
</dbReference>
<evidence type="ECO:0000256" key="1">
    <source>
        <dbReference type="ARBA" id="ARBA00000185"/>
    </source>
</evidence>
<evidence type="ECO:0000256" key="12">
    <source>
        <dbReference type="ARBA" id="ARBA00023235"/>
    </source>
</evidence>
<dbReference type="Gene3D" id="1.10.268.10">
    <property type="entry name" value="Topoisomerase, domain 3"/>
    <property type="match status" value="1"/>
</dbReference>
<dbReference type="PROSITE" id="PS50819">
    <property type="entry name" value="INTEIN_ENDONUCLEASE"/>
    <property type="match status" value="1"/>
</dbReference>
<dbReference type="InterPro" id="IPR002205">
    <property type="entry name" value="Topo_IIA_dom_A"/>
</dbReference>
<dbReference type="InterPro" id="IPR003586">
    <property type="entry name" value="Hint_dom_C"/>
</dbReference>
<feature type="domain" description="DOD-type homing endonuclease" evidence="15">
    <location>
        <begin position="253"/>
        <end position="393"/>
    </location>
</feature>
<dbReference type="PROSITE" id="PS52040">
    <property type="entry name" value="TOPO_IIA"/>
    <property type="match status" value="1"/>
</dbReference>
<keyword evidence="9" id="KW-0651">Protein splicing</keyword>
<sequence>MSETTLPPQHDRIEPVEIQQEMQNSYINYAMSVIVGRALPDVRDGLKPVHVRVLYSMFDSGFRPDRGFNKCARVVGDVMGNYHPHGDSAIYDALVRLAQPWALRYPLIQGQGNFGSVGNDPAAAMRYCVPSQTRIKLADGSTVRIGDIVPGALPNSDNPIDLKVLDRNGDPVLADMLFHSGEHPTLKLRTKNGFELTGTHNHPVLCLVTVLGVPTLLWKLLEEIQPGDRVALQRTQQELGTTTVVKEYAAGILAGGFVSEGFASETRAGFNNIDKSYFDFVLDSYDLVVGGRRYVGSHVIESGSLLHELDIQNLAAFRESPLAEMIGQRSAAKRVPEFIWQSGHTVKRAFLSSLFTGDGSASALPRNTVQISYSTRSAQLAREVQQLLLEFGVVSSQVSYDSGEIKVVITNRRDARLFSQRVGFLGTKQDKLAAILDTIPVESRAMSSDHVPFVGEYIRSNGASRWTEQDWLRRHNVDRIERWEYNRDEIAERVTNREVLDVVEPLVDGRFYYAEVTSVTDAGVQPVFSLRVDTDDHAFVTDGFVSHNTECRLSPLAMQMLADIEEDTVDFRDNYDGRIQEPTVLPSRIPNLLINGSSGIAVGMATNIPPHNLREVAEGVVWALDNFEASDEETLEAMIARIKGPDFPTYGQILGTSGIEDAYRTGRGSVRMRAVVEMDEDAKGRTILVVTELPYQVNPDNLVENIASLVRDAKLTGIANIADESNRRIGMRIVVTLKRDAVAKVVLNNLYKHTQLQYSFGVNMLSLVDGVPRTLRLDQMIRHYVKHQIEVIVRRTRFRLRKAEERAHILRGLVKALDQLDAVIALIRRSETPDIARTGLMELLDVDEVQANAILEMQLRRLAALERQKIIDQLSEIEVEIADLKDILEKPERQRTIVRDELTAIVDKFGDDRRTKIIPFDGDVSMEDLIAVEDVVVTITRTGYAKRTKTDLYRAQKRGGKGVQGAQLKQDDIVAHFFVCSTHDWILFFTNKGRVYRTKAYELPEANRNARGQHVANLLAFQPDEEIAQVIQIKNYEVSPYLVLATRKGLVKKSKLTDFDSNRSGGLIGINLREDDELVGAVLCSADDDLLMVSADGQSIRFHATDDVLRPMGRATSGVQGMRFNADDELLSVGVVQEGLFVLVATDGGYSKRTPIEDYPVQGRGGKGVLTIQHDRRRGRLVGALIVDVDDELYAITSSGGVIRTRAEQVRKAGRQTKGVRLMNLGESTTLIAVARNADEAVDVTIGETSVAEDSAVDEAATPTDSAE</sequence>
<evidence type="ECO:0000256" key="4">
    <source>
        <dbReference type="ARBA" id="ARBA00012895"/>
    </source>
</evidence>
<dbReference type="EMBL" id="BMNC01000007">
    <property type="protein sequence ID" value="GGN07168.1"/>
    <property type="molecule type" value="Genomic_DNA"/>
</dbReference>
<dbReference type="EC" id="5.6.2.2" evidence="4"/>
<dbReference type="Pfam" id="PF00521">
    <property type="entry name" value="DNA_topoisoIV"/>
    <property type="match status" value="2"/>
</dbReference>
<comment type="function">
    <text evidence="2">A type II topoisomerase that negatively supercoils closed circular double-stranded (ds) DNA in an ATP-dependent manner to modulate DNA topology and maintain chromosomes in an underwound state. Negative supercoiling favors strand separation, and DNA replication, transcription, recombination and repair, all of which involve strand separation. Also able to catalyze the interconversion of other topological isomers of dsDNA rings, including catenanes and knotted rings. Type II topoisomerases break and join 2 DNA strands simultaneously in an ATP-dependent manner.</text>
</comment>
<keyword evidence="18" id="KW-1185">Reference proteome</keyword>
<dbReference type="SUPFAM" id="SSF101904">
    <property type="entry name" value="GyrA/ParC C-terminal domain-like"/>
    <property type="match status" value="1"/>
</dbReference>
<dbReference type="SMART" id="SM00434">
    <property type="entry name" value="TOP4c"/>
    <property type="match status" value="1"/>
</dbReference>
<dbReference type="PANTHER" id="PTHR43493">
    <property type="entry name" value="DNA GYRASE/TOPOISOMERASE SUBUNIT A"/>
    <property type="match status" value="1"/>
</dbReference>
<keyword evidence="8" id="KW-0067">ATP-binding</keyword>
<dbReference type="InterPro" id="IPR053555">
    <property type="entry name" value="Topoisomerase_II_GyrA/ParC"/>
</dbReference>
<dbReference type="SUPFAM" id="SSF51294">
    <property type="entry name" value="Hedgehog/intein (Hint) domain"/>
    <property type="match status" value="1"/>
</dbReference>
<dbReference type="InterPro" id="IPR013757">
    <property type="entry name" value="Topo_IIA_A_a_sf"/>
</dbReference>
<evidence type="ECO:0000313" key="17">
    <source>
        <dbReference type="EMBL" id="GGN07168.1"/>
    </source>
</evidence>
<keyword evidence="12 14" id="KW-0413">Isomerase</keyword>
<dbReference type="InterPro" id="IPR006691">
    <property type="entry name" value="GyrA/parC_rep"/>
</dbReference>
<keyword evidence="11 14" id="KW-0238">DNA-binding</keyword>
<dbReference type="SMART" id="SM00305">
    <property type="entry name" value="HintC"/>
    <property type="match status" value="1"/>
</dbReference>
<dbReference type="Gene3D" id="3.10.28.10">
    <property type="entry name" value="Homing endonucleases"/>
    <property type="match status" value="1"/>
</dbReference>
<evidence type="ECO:0000256" key="8">
    <source>
        <dbReference type="ARBA" id="ARBA00022840"/>
    </source>
</evidence>
<dbReference type="InterPro" id="IPR004042">
    <property type="entry name" value="Intein_endonuc_central"/>
</dbReference>
<dbReference type="NCBIfam" id="TIGR01443">
    <property type="entry name" value="intein_Cterm"/>
    <property type="match status" value="1"/>
</dbReference>
<dbReference type="NCBIfam" id="TIGR01063">
    <property type="entry name" value="gyrA"/>
    <property type="match status" value="1"/>
</dbReference>
<dbReference type="PROSITE" id="PS50818">
    <property type="entry name" value="INTEIN_C_TER"/>
    <property type="match status" value="1"/>
</dbReference>
<protein>
    <recommendedName>
        <fullName evidence="13">DNA gyrase subunit A</fullName>
        <ecNumber evidence="4">5.6.2.2</ecNumber>
    </recommendedName>
</protein>
<evidence type="ECO:0000256" key="6">
    <source>
        <dbReference type="ARBA" id="ARBA00022741"/>
    </source>
</evidence>
<dbReference type="InterPro" id="IPR027434">
    <property type="entry name" value="Homing_endonucl"/>
</dbReference>
<dbReference type="InterPro" id="IPR050220">
    <property type="entry name" value="Type_II_DNA_Topoisomerases"/>
</dbReference>
<dbReference type="InterPro" id="IPR013760">
    <property type="entry name" value="Topo_IIA-like_dom_sf"/>
</dbReference>
<keyword evidence="5" id="KW-0963">Cytoplasm</keyword>
<evidence type="ECO:0000256" key="3">
    <source>
        <dbReference type="ARBA" id="ARBA00008263"/>
    </source>
</evidence>
<dbReference type="PROSITE" id="PS50817">
    <property type="entry name" value="INTEIN_N_TER"/>
    <property type="match status" value="1"/>
</dbReference>
<comment type="similarity">
    <text evidence="3">Belongs to the type II topoisomerase GyrA/ParC subunit family.</text>
</comment>
<dbReference type="Proteomes" id="UP000597656">
    <property type="component" value="Unassembled WGS sequence"/>
</dbReference>
<evidence type="ECO:0000259" key="16">
    <source>
        <dbReference type="PROSITE" id="PS52040"/>
    </source>
</evidence>
<evidence type="ECO:0000256" key="13">
    <source>
        <dbReference type="ARBA" id="ARBA00026190"/>
    </source>
</evidence>
<dbReference type="Gene3D" id="2.170.16.10">
    <property type="entry name" value="Hedgehog/Intein (Hint) domain"/>
    <property type="match status" value="2"/>
</dbReference>
<accession>A0ABQ2IE53</accession>
<dbReference type="CDD" id="cd00081">
    <property type="entry name" value="Hint"/>
    <property type="match status" value="1"/>
</dbReference>
<evidence type="ECO:0000256" key="14">
    <source>
        <dbReference type="PROSITE-ProRule" id="PRU01384"/>
    </source>
</evidence>
<keyword evidence="7" id="KW-0068">Autocatalytic cleavage</keyword>
<dbReference type="NCBIfam" id="NF004043">
    <property type="entry name" value="PRK05560.1"/>
    <property type="match status" value="1"/>
</dbReference>
<evidence type="ECO:0000256" key="9">
    <source>
        <dbReference type="ARBA" id="ARBA00023000"/>
    </source>
</evidence>
<dbReference type="InterPro" id="IPR030934">
    <property type="entry name" value="Intein_C"/>
</dbReference>
<keyword evidence="6" id="KW-0547">Nucleotide-binding</keyword>
<dbReference type="InterPro" id="IPR036844">
    <property type="entry name" value="Hint_dom_sf"/>
</dbReference>
<gene>
    <name evidence="17" type="primary">gyrA</name>
    <name evidence="17" type="ORF">GCM10011609_53410</name>
</gene>
<evidence type="ECO:0000256" key="11">
    <source>
        <dbReference type="ARBA" id="ARBA00023125"/>
    </source>
</evidence>
<feature type="active site" description="O-(5'-phospho-DNA)-tyrosine intermediate" evidence="14">
    <location>
        <position position="127"/>
    </location>
</feature>
<organism evidence="17 18">
    <name type="scientific">Lentzea pudingi</name>
    <dbReference type="NCBI Taxonomy" id="1789439"/>
    <lineage>
        <taxon>Bacteria</taxon>
        <taxon>Bacillati</taxon>
        <taxon>Actinomycetota</taxon>
        <taxon>Actinomycetes</taxon>
        <taxon>Pseudonocardiales</taxon>
        <taxon>Pseudonocardiaceae</taxon>
        <taxon>Lentzea</taxon>
    </lineage>
</organism>
<dbReference type="InterPro" id="IPR013758">
    <property type="entry name" value="Topo_IIA_A/C_ab"/>
</dbReference>
<dbReference type="Pfam" id="PF03989">
    <property type="entry name" value="DNA_gyraseA_C"/>
    <property type="match status" value="6"/>
</dbReference>
<dbReference type="Gene3D" id="3.90.199.10">
    <property type="entry name" value="Topoisomerase II, domain 5"/>
    <property type="match status" value="2"/>
</dbReference>
<dbReference type="InterPro" id="IPR006141">
    <property type="entry name" value="Intein_N"/>
</dbReference>
<dbReference type="InterPro" id="IPR035516">
    <property type="entry name" value="Gyrase/topoIV_suA_C"/>
</dbReference>
<dbReference type="InterPro" id="IPR004860">
    <property type="entry name" value="LAGLIDADG_dom"/>
</dbReference>
<dbReference type="InterPro" id="IPR003587">
    <property type="entry name" value="Hint_dom_N"/>
</dbReference>
<keyword evidence="10 14" id="KW-0799">Topoisomerase</keyword>
<dbReference type="Gene3D" id="2.120.10.90">
    <property type="entry name" value="DNA gyrase/topoisomerase IV, subunit A, C-terminal"/>
    <property type="match status" value="1"/>
</dbReference>
<dbReference type="NCBIfam" id="NF038098">
    <property type="entry name" value="GyrA_w_intein"/>
    <property type="match status" value="1"/>
</dbReference>
<evidence type="ECO:0000259" key="15">
    <source>
        <dbReference type="PROSITE" id="PS50819"/>
    </source>
</evidence>
<dbReference type="RefSeq" id="WP_189157531.1">
    <property type="nucleotide sequence ID" value="NZ_BMNC01000007.1"/>
</dbReference>
<feature type="domain" description="Topo IIA-type catalytic" evidence="16">
    <location>
        <begin position="39"/>
        <end position="929"/>
    </location>
</feature>
<dbReference type="SMART" id="SM00306">
    <property type="entry name" value="HintN"/>
    <property type="match status" value="1"/>
</dbReference>
<comment type="caution">
    <text evidence="17">The sequence shown here is derived from an EMBL/GenBank/DDBJ whole genome shotgun (WGS) entry which is preliminary data.</text>
</comment>
<dbReference type="CDD" id="cd00187">
    <property type="entry name" value="TOP4c"/>
    <property type="match status" value="1"/>
</dbReference>
<name>A0ABQ2IE53_9PSEU</name>
<proteinExistence type="inferred from homology"/>
<reference evidence="18" key="1">
    <citation type="journal article" date="2019" name="Int. J. Syst. Evol. Microbiol.">
        <title>The Global Catalogue of Microorganisms (GCM) 10K type strain sequencing project: providing services to taxonomists for standard genome sequencing and annotation.</title>
        <authorList>
            <consortium name="The Broad Institute Genomics Platform"/>
            <consortium name="The Broad Institute Genome Sequencing Center for Infectious Disease"/>
            <person name="Wu L."/>
            <person name="Ma J."/>
        </authorList>
    </citation>
    <scope>NUCLEOTIDE SEQUENCE [LARGE SCALE GENOMIC DNA]</scope>
    <source>
        <strain evidence="18">CGMCC 4.7319</strain>
    </source>
</reference>
<dbReference type="SUPFAM" id="SSF55608">
    <property type="entry name" value="Homing endonucleases"/>
    <property type="match status" value="1"/>
</dbReference>
<dbReference type="SUPFAM" id="SSF56719">
    <property type="entry name" value="Type II DNA topoisomerase"/>
    <property type="match status" value="2"/>
</dbReference>